<reference evidence="15" key="2">
    <citation type="journal article" date="2023" name="IMA Fungus">
        <title>Comparative genomic study of the Penicillium genus elucidates a diverse pangenome and 15 lateral gene transfer events.</title>
        <authorList>
            <person name="Petersen C."/>
            <person name="Sorensen T."/>
            <person name="Nielsen M.R."/>
            <person name="Sondergaard T.E."/>
            <person name="Sorensen J.L."/>
            <person name="Fitzpatrick D.A."/>
            <person name="Frisvad J.C."/>
            <person name="Nielsen K.L."/>
        </authorList>
    </citation>
    <scope>NUCLEOTIDE SEQUENCE</scope>
    <source>
        <strain evidence="15">IBT 15544</strain>
    </source>
</reference>
<dbReference type="InterPro" id="IPR024468">
    <property type="entry name" value="Sec16_N"/>
</dbReference>
<feature type="domain" description="Sec16 N-terminal" evidence="14">
    <location>
        <begin position="467"/>
        <end position="713"/>
    </location>
</feature>
<evidence type="ECO:0000256" key="8">
    <source>
        <dbReference type="ARBA" id="ARBA00023136"/>
    </source>
</evidence>
<feature type="compositionally biased region" description="Low complexity" evidence="11">
    <location>
        <begin position="2015"/>
        <end position="2024"/>
    </location>
</feature>
<evidence type="ECO:0000313" key="16">
    <source>
        <dbReference type="Proteomes" id="UP001150904"/>
    </source>
</evidence>
<evidence type="ECO:0000259" key="12">
    <source>
        <dbReference type="Pfam" id="PF12931"/>
    </source>
</evidence>
<keyword evidence="4 10" id="KW-0256">Endoplasmic reticulum</keyword>
<dbReference type="EMBL" id="JAPQKR010000012">
    <property type="protein sequence ID" value="KAJ5203880.1"/>
    <property type="molecule type" value="Genomic_DNA"/>
</dbReference>
<dbReference type="GO" id="GO:0006914">
    <property type="term" value="P:autophagy"/>
    <property type="evidence" value="ECO:0007669"/>
    <property type="project" value="UniProtKB-KW"/>
</dbReference>
<feature type="compositionally biased region" description="Polar residues" evidence="11">
    <location>
        <begin position="675"/>
        <end position="700"/>
    </location>
</feature>
<sequence length="2138" mass="227620">MAQEPTADETDAWNVSSQPEDATTIAATTFREGGLSHPLAADDSKETHAPDLKSPLSEEDFSAWDMPHDSNVVSPQDANTNANALTGNAPTSLDAAILDTQKSDQTMRSAPTDVPTLTEKPEAPAHTLANGFEPVHSEPGQSSEAPVEAALTSTETANHSSTPTSSEEMTRRVHFDEQKDIPMQAEEKDDAEVPIAEQQDLPIESEQNVDLDEPVIDEAVQSEPQEHSDVETAIAHVERTPITERHILPIEPERKDDLTGPAIEDTVQTATAEGHSAIETTPTQLETTEQQTQVGAAGQNDLKEPAIEDAAQDPWAIEITPTQPEFAEPQDPQVEAAGHDDPHVPAMEEAPKFDVHEQAVALVPAVESAQLEPGMKQPLPVQAEGTDGNDEFTNEHVGTTVKQEMDLGAPATQTVRGQLDQPQTAQVEVNAMFDNQEPPVKAAAQPDLPEESTFNAATVEGNADGDNLWSNEVGPDVDSDGDDFFNQLKTQTKPIFAPPESESRFEEGVPLLDDTNPTSPPLPIPQRKSVDNPFGNDEDDGADFFTSIQNPHASKELPIRHITRKSTTQVMESMGFDIDSPKSDISAAAQLDEVLKLAASGAQTPQAPQEPQASQVPQAQPEAPEPSEEELAARWQAELSDVGEDDLAAQWEAALDDDDLLLGDDVAPPVEAQPVLQSPVQPTTNSSSTGLISPFETPQSYARPRPALSVYTPHQPTTGDLMSGVPLPANGIVPPYFSQQPRNPVASRGESFAEASKEGYKSPYDLPDDLSRPRRPIATSKPAPPPVANTMPPPPSRDMGMMQPPVSSTMLPPAAPVAAPPPAPKNFFEELPLPAPRSRPANSGRYSPNPNAAAPTGPSHILPPQTPYAAVPASAPVTGLAPAAVAPPPVPTDVLPAQSPLQPPERLEPYGSTLATSAPAGPSAASRYSPAPPSAQVPGKPSQLSRYSPAPPPAASARNRYASQPLSVPGQTHNLPFQPRTSSPLAYHEKVSYKPESAQQPQPPSLQPSVDLSPPRAQRPSIDRGSSYAPQLPDGPPDVVSQTSGPPVGHRQTSPPVTNRYAPQEYMNEFAKRVTPTTAHASPAPPMPAPSSPQATGAQVAPLRSQTQSPGQHMTSPQASVPPISNLPRPASVHGSSSPTKTSNPYAPSQPSVQSRARALSQRGLGFITPTDGQEHDALERWKGAPIFKFGFGGAVLSCFPKHIPRYSAGQTAPMIMPSPGEIKTAPLNQWLPVAETIVQHPGPLKTKGKKKDLVSWLSSKIVAFENEPTPDFDLSHPESQRRHEERILLWKVMKILVENDGSLENSPAIEKSLRQAIFPHLPEAGPEGPYGGSFATSGGSFNAPSQPDAVDPQSVEELRNHLLQGDREKAVWGAVDRRLWGHAMIVASTMDKSIWKQVVQEFIRREIRSSGGNTESLAALYEIFAGNIEESIDELVPPSARAGHQLISMADGQGTTKNALDGLNSWRDTLGLVLSNRSSEDHQALLALGRLLASYGRTEAAHICFIFSRAAVFGGADDPQANIVLLGVDHQQFPSGLLSEDAFLLTEVYEYATAVLGNSTVANLPYLLAFKLLHAKQLADRGRTSEANTYCDAVAVSVKATTRPSPYHHQHLFTEVDELSARLRQTITDGGSSWISKPSMEKVSGSMWARFNSFVAGDDADPASSGSVKTGEAAEFGPFANVAGTPTVSRSPSVSDLYGSYPGHGAQSVPAGASSRYMPSSQYAPTSSPEQFRGRSSLDSQRSTSFGGMPVGQRRSSADYPSPPVESQTFQGGSMYGSSPGSAGYQPTPPQTSYMPLAPVEENASTYTQSQGDAAPPMQPTVNGLFYQPVGQDTSAVSRSPYYQGPPDMPQSDSPYMPQSDSPYMPPANGNAYAPPSYVPDINAAPEEPEQLPMEEETQPKKKAFPDDDEDDLAARAAAIQKAENDRKADEAFRKAAEEDAKKDAQQQKKGWFGGWFAGGKKEAEHSGGGPIKAKLGEENSFYYDKDLKKWVNKKDPGSAEPVRATPPPPRSSAPPSRASSGSMPPPPPPGAPMSAASGSRPPSSSSDIPPSLSSSPAFSNLGVAPPTLGNLPRSFSTGATVTVPPGSVTSAPGPPRPTSSLSHAQSIDDLLGAPTARKGNTVRGKKKGRYVDVMAK</sequence>
<accession>A0A9W9MM48</accession>
<feature type="compositionally biased region" description="Polar residues" evidence="11">
    <location>
        <begin position="840"/>
        <end position="850"/>
    </location>
</feature>
<gene>
    <name evidence="15" type="ORF">N7498_004759</name>
</gene>
<feature type="compositionally biased region" description="Low complexity" evidence="11">
    <location>
        <begin position="915"/>
        <end position="929"/>
    </location>
</feature>
<evidence type="ECO:0000256" key="4">
    <source>
        <dbReference type="ARBA" id="ARBA00022824"/>
    </source>
</evidence>
<feature type="compositionally biased region" description="Polar residues" evidence="11">
    <location>
        <begin position="1718"/>
        <end position="1731"/>
    </location>
</feature>
<evidence type="ECO:0000256" key="11">
    <source>
        <dbReference type="SAM" id="MobiDB-lite"/>
    </source>
</evidence>
<feature type="compositionally biased region" description="Polar residues" evidence="11">
    <location>
        <begin position="1738"/>
        <end position="1747"/>
    </location>
</feature>
<feature type="compositionally biased region" description="Polar residues" evidence="11">
    <location>
        <begin position="964"/>
        <end position="984"/>
    </location>
</feature>
<comment type="subcellular location">
    <subcellularLocation>
        <location evidence="1">Endoplasmic reticulum membrane</location>
        <topology evidence="1">Peripheral membrane protein</topology>
        <orientation evidence="1">Cytoplasmic side</orientation>
    </subcellularLocation>
</comment>
<dbReference type="GO" id="GO:0016192">
    <property type="term" value="P:vesicle-mediated transport"/>
    <property type="evidence" value="ECO:0007669"/>
    <property type="project" value="UniProtKB-KW"/>
</dbReference>
<evidence type="ECO:0000256" key="9">
    <source>
        <dbReference type="ARBA" id="ARBA00024687"/>
    </source>
</evidence>
<comment type="similarity">
    <text evidence="2 10">Belongs to the SEC16 family.</text>
</comment>
<dbReference type="GeneID" id="83179122"/>
<evidence type="ECO:0000256" key="3">
    <source>
        <dbReference type="ARBA" id="ARBA00022448"/>
    </source>
</evidence>
<feature type="compositionally biased region" description="Low complexity" evidence="11">
    <location>
        <begin position="78"/>
        <end position="91"/>
    </location>
</feature>
<feature type="compositionally biased region" description="Polar residues" evidence="11">
    <location>
        <begin position="1104"/>
        <end position="1119"/>
    </location>
</feature>
<dbReference type="Pfam" id="PF12932">
    <property type="entry name" value="Sec16"/>
    <property type="match status" value="1"/>
</dbReference>
<feature type="compositionally biased region" description="Low complexity" evidence="11">
    <location>
        <begin position="279"/>
        <end position="293"/>
    </location>
</feature>
<feature type="compositionally biased region" description="Polar residues" evidence="11">
    <location>
        <begin position="151"/>
        <end position="167"/>
    </location>
</feature>
<feature type="compositionally biased region" description="Low complexity" evidence="11">
    <location>
        <begin position="875"/>
        <end position="884"/>
    </location>
</feature>
<dbReference type="GO" id="GO:0070973">
    <property type="term" value="P:protein localization to endoplasmic reticulum exit site"/>
    <property type="evidence" value="ECO:0007669"/>
    <property type="project" value="TreeGrafter"/>
</dbReference>
<feature type="compositionally biased region" description="Low complexity" evidence="11">
    <location>
        <begin position="602"/>
        <end position="622"/>
    </location>
</feature>
<feature type="region of interest" description="Disordered" evidence="11">
    <location>
        <begin position="1"/>
        <end position="193"/>
    </location>
</feature>
<keyword evidence="6 10" id="KW-0653">Protein transport</keyword>
<keyword evidence="8 10" id="KW-0472">Membrane</keyword>
<keyword evidence="16" id="KW-1185">Reference proteome</keyword>
<feature type="region of interest" description="Disordered" evidence="11">
    <location>
        <begin position="1705"/>
        <end position="1979"/>
    </location>
</feature>
<keyword evidence="5 10" id="KW-0931">ER-Golgi transport</keyword>
<comment type="caution">
    <text evidence="15">The sequence shown here is derived from an EMBL/GenBank/DDBJ whole genome shotgun (WGS) entry which is preliminary data.</text>
</comment>
<dbReference type="PANTHER" id="PTHR13402:SF6">
    <property type="entry name" value="SECRETORY 16, ISOFORM I"/>
    <property type="match status" value="1"/>
</dbReference>
<feature type="domain" description="Sec16 Sec23-binding" evidence="12">
    <location>
        <begin position="1359"/>
        <end position="1659"/>
    </location>
</feature>
<dbReference type="GO" id="GO:0070971">
    <property type="term" value="C:endoplasmic reticulum exit site"/>
    <property type="evidence" value="ECO:0007669"/>
    <property type="project" value="TreeGrafter"/>
</dbReference>
<dbReference type="GO" id="GO:0007030">
    <property type="term" value="P:Golgi organization"/>
    <property type="evidence" value="ECO:0007669"/>
    <property type="project" value="TreeGrafter"/>
</dbReference>
<dbReference type="RefSeq" id="XP_058308359.1">
    <property type="nucleotide sequence ID" value="XM_058451821.1"/>
</dbReference>
<evidence type="ECO:0000259" key="13">
    <source>
        <dbReference type="Pfam" id="PF12932"/>
    </source>
</evidence>
<feature type="compositionally biased region" description="Polar residues" evidence="11">
    <location>
        <begin position="1852"/>
        <end position="1863"/>
    </location>
</feature>
<feature type="region of interest" description="Disordered" evidence="11">
    <location>
        <begin position="598"/>
        <end position="1159"/>
    </location>
</feature>
<comment type="function">
    <text evidence="9 10">Involved in the initiation of assembly of the COPII coat required for the formation of transport vesicles from the endoplasmic reticulum (ER) and the selection of cargo molecules. Also involved in autophagy.</text>
</comment>
<dbReference type="Pfam" id="PF12935">
    <property type="entry name" value="Sec16_N"/>
    <property type="match status" value="1"/>
</dbReference>
<feature type="compositionally biased region" description="Polar residues" evidence="11">
    <location>
        <begin position="13"/>
        <end position="27"/>
    </location>
</feature>
<feature type="compositionally biased region" description="Low complexity" evidence="11">
    <location>
        <begin position="2034"/>
        <end position="2059"/>
    </location>
</feature>
<feature type="compositionally biased region" description="Polar residues" evidence="11">
    <location>
        <begin position="1040"/>
        <end position="1057"/>
    </location>
</feature>
<feature type="domain" description="Sec16 central conserved" evidence="13">
    <location>
        <begin position="1185"/>
        <end position="1302"/>
    </location>
</feature>
<feature type="compositionally biased region" description="Basic and acidic residues" evidence="11">
    <location>
        <begin position="1924"/>
        <end position="1948"/>
    </location>
</feature>
<feature type="compositionally biased region" description="Basic and acidic residues" evidence="11">
    <location>
        <begin position="168"/>
        <end position="180"/>
    </location>
</feature>
<dbReference type="GO" id="GO:0005789">
    <property type="term" value="C:endoplasmic reticulum membrane"/>
    <property type="evidence" value="ECO:0007669"/>
    <property type="project" value="UniProtKB-SubCell"/>
</dbReference>
<feature type="compositionally biased region" description="Pro residues" evidence="11">
    <location>
        <begin position="782"/>
        <end position="796"/>
    </location>
</feature>
<dbReference type="FunFam" id="1.25.40.1030:FF:000008">
    <property type="entry name" value="Protein transport protein sec16"/>
    <property type="match status" value="1"/>
</dbReference>
<dbReference type="GO" id="GO:0012507">
    <property type="term" value="C:ER to Golgi transport vesicle membrane"/>
    <property type="evidence" value="ECO:0007669"/>
    <property type="project" value="TreeGrafter"/>
</dbReference>
<organism evidence="15 16">
    <name type="scientific">Penicillium cinerascens</name>
    <dbReference type="NCBI Taxonomy" id="70096"/>
    <lineage>
        <taxon>Eukaryota</taxon>
        <taxon>Fungi</taxon>
        <taxon>Dikarya</taxon>
        <taxon>Ascomycota</taxon>
        <taxon>Pezizomycotina</taxon>
        <taxon>Eurotiomycetes</taxon>
        <taxon>Eurotiomycetidae</taxon>
        <taxon>Eurotiales</taxon>
        <taxon>Aspergillaceae</taxon>
        <taxon>Penicillium</taxon>
    </lineage>
</organism>
<feature type="compositionally biased region" description="Basic and acidic residues" evidence="11">
    <location>
        <begin position="240"/>
        <end position="258"/>
    </location>
</feature>
<evidence type="ECO:0000256" key="2">
    <source>
        <dbReference type="ARBA" id="ARBA00005927"/>
    </source>
</evidence>
<name>A0A9W9MM48_9EURO</name>
<feature type="compositionally biased region" description="Polar residues" evidence="11">
    <location>
        <begin position="1766"/>
        <end position="1782"/>
    </location>
</feature>
<evidence type="ECO:0000256" key="10">
    <source>
        <dbReference type="RuleBase" id="RU364101"/>
    </source>
</evidence>
<protein>
    <recommendedName>
        <fullName evidence="10">Protein transport protein sec16</fullName>
    </recommendedName>
</protein>
<dbReference type="Gene3D" id="1.25.40.1030">
    <property type="match status" value="1"/>
</dbReference>
<feature type="compositionally biased region" description="Polar residues" evidence="11">
    <location>
        <begin position="1134"/>
        <end position="1155"/>
    </location>
</feature>
<dbReference type="InterPro" id="IPR024340">
    <property type="entry name" value="Sec16_CCD"/>
</dbReference>
<feature type="compositionally biased region" description="Basic and acidic residues" evidence="11">
    <location>
        <begin position="40"/>
        <end position="51"/>
    </location>
</feature>
<dbReference type="CDD" id="cd09233">
    <property type="entry name" value="ACE1-Sec16-like"/>
    <property type="match status" value="1"/>
</dbReference>
<dbReference type="OrthoDB" id="8918678at2759"/>
<keyword evidence="3 10" id="KW-0813">Transport</keyword>
<feature type="region of interest" description="Disordered" evidence="11">
    <location>
        <begin position="326"/>
        <end position="346"/>
    </location>
</feature>
<feature type="compositionally biased region" description="Polar residues" evidence="11">
    <location>
        <begin position="1804"/>
        <end position="1813"/>
    </location>
</feature>
<feature type="region of interest" description="Disordered" evidence="11">
    <location>
        <begin position="275"/>
        <end position="297"/>
    </location>
</feature>
<evidence type="ECO:0000313" key="15">
    <source>
        <dbReference type="EMBL" id="KAJ5203880.1"/>
    </source>
</evidence>
<reference evidence="15" key="1">
    <citation type="submission" date="2022-12" db="EMBL/GenBank/DDBJ databases">
        <authorList>
            <person name="Petersen C."/>
        </authorList>
    </citation>
    <scope>NUCLEOTIDE SEQUENCE</scope>
    <source>
        <strain evidence="15">IBT 15544</strain>
    </source>
</reference>
<feature type="region of interest" description="Disordered" evidence="11">
    <location>
        <begin position="240"/>
        <end position="261"/>
    </location>
</feature>
<feature type="compositionally biased region" description="Pro residues" evidence="11">
    <location>
        <begin position="813"/>
        <end position="824"/>
    </location>
</feature>
<evidence type="ECO:0000256" key="6">
    <source>
        <dbReference type="ARBA" id="ARBA00022927"/>
    </source>
</evidence>
<feature type="compositionally biased region" description="Acidic residues" evidence="11">
    <location>
        <begin position="1"/>
        <end position="11"/>
    </location>
</feature>
<evidence type="ECO:0000256" key="7">
    <source>
        <dbReference type="ARBA" id="ARBA00023006"/>
    </source>
</evidence>
<proteinExistence type="inferred from homology"/>
<evidence type="ECO:0000256" key="5">
    <source>
        <dbReference type="ARBA" id="ARBA00022892"/>
    </source>
</evidence>
<feature type="region of interest" description="Disordered" evidence="11">
    <location>
        <begin position="1992"/>
        <end position="2138"/>
    </location>
</feature>
<dbReference type="Pfam" id="PF12931">
    <property type="entry name" value="TPR_Sec16"/>
    <property type="match status" value="1"/>
</dbReference>
<dbReference type="InterPro" id="IPR024298">
    <property type="entry name" value="Sec16_Sec23-bd"/>
</dbReference>
<dbReference type="Proteomes" id="UP001150904">
    <property type="component" value="Unassembled WGS sequence"/>
</dbReference>
<feature type="region of interest" description="Disordered" evidence="11">
    <location>
        <begin position="369"/>
        <end position="394"/>
    </location>
</feature>
<keyword evidence="7 10" id="KW-0072">Autophagy</keyword>
<feature type="compositionally biased region" description="Acidic residues" evidence="11">
    <location>
        <begin position="1888"/>
        <end position="1898"/>
    </location>
</feature>
<dbReference type="PANTHER" id="PTHR13402">
    <property type="entry name" value="RGPR-RELATED"/>
    <property type="match status" value="1"/>
</dbReference>
<evidence type="ECO:0000259" key="14">
    <source>
        <dbReference type="Pfam" id="PF12935"/>
    </source>
</evidence>
<feature type="region of interest" description="Disordered" evidence="11">
    <location>
        <begin position="460"/>
        <end position="561"/>
    </location>
</feature>
<evidence type="ECO:0000256" key="1">
    <source>
        <dbReference type="ARBA" id="ARBA00004397"/>
    </source>
</evidence>
<dbReference type="GO" id="GO:0015031">
    <property type="term" value="P:protein transport"/>
    <property type="evidence" value="ECO:0007669"/>
    <property type="project" value="UniProtKB-KW"/>
</dbReference>